<dbReference type="EMBL" id="BARU01037063">
    <property type="protein sequence ID" value="GAH84087.1"/>
    <property type="molecule type" value="Genomic_DNA"/>
</dbReference>
<proteinExistence type="predicted"/>
<accession>X1IQW0</accession>
<gene>
    <name evidence="2" type="ORF">S03H2_57803</name>
</gene>
<evidence type="ECO:0000313" key="2">
    <source>
        <dbReference type="EMBL" id="GAH84087.1"/>
    </source>
</evidence>
<dbReference type="AlphaFoldDB" id="X1IQW0"/>
<name>X1IQW0_9ZZZZ</name>
<evidence type="ECO:0000256" key="1">
    <source>
        <dbReference type="SAM" id="MobiDB-lite"/>
    </source>
</evidence>
<feature type="region of interest" description="Disordered" evidence="1">
    <location>
        <begin position="25"/>
        <end position="49"/>
    </location>
</feature>
<feature type="non-terminal residue" evidence="2">
    <location>
        <position position="1"/>
    </location>
</feature>
<sequence>VLQKAGWHPEAFIEVWSQTALALQTPASPSPGVELPPPPVEDSPKPTSPTIVEFNRNRFFSPPSSPVLPTVASPQDTFVQWLNEAKQQGQFTLALNGKALNITFTSQNNSPEEIETRLFALDDHLKALPELQSIKLDDCDMDENTLIITTKTTLDAKKLNNVLQKNYAIEAPCIKSSLSLVKS</sequence>
<reference evidence="2" key="1">
    <citation type="journal article" date="2014" name="Front. Microbiol.">
        <title>High frequency of phylogenetically diverse reductive dehalogenase-homologous genes in deep subseafloor sedimentary metagenomes.</title>
        <authorList>
            <person name="Kawai M."/>
            <person name="Futagami T."/>
            <person name="Toyoda A."/>
            <person name="Takaki Y."/>
            <person name="Nishi S."/>
            <person name="Hori S."/>
            <person name="Arai W."/>
            <person name="Tsubouchi T."/>
            <person name="Morono Y."/>
            <person name="Uchiyama I."/>
            <person name="Ito T."/>
            <person name="Fujiyama A."/>
            <person name="Inagaki F."/>
            <person name="Takami H."/>
        </authorList>
    </citation>
    <scope>NUCLEOTIDE SEQUENCE</scope>
    <source>
        <strain evidence="2">Expedition CK06-06</strain>
    </source>
</reference>
<organism evidence="2">
    <name type="scientific">marine sediment metagenome</name>
    <dbReference type="NCBI Taxonomy" id="412755"/>
    <lineage>
        <taxon>unclassified sequences</taxon>
        <taxon>metagenomes</taxon>
        <taxon>ecological metagenomes</taxon>
    </lineage>
</organism>
<comment type="caution">
    <text evidence="2">The sequence shown here is derived from an EMBL/GenBank/DDBJ whole genome shotgun (WGS) entry which is preliminary data.</text>
</comment>
<protein>
    <submittedName>
        <fullName evidence="2">Uncharacterized protein</fullName>
    </submittedName>
</protein>